<dbReference type="InterPro" id="IPR036249">
    <property type="entry name" value="Thioredoxin-like_sf"/>
</dbReference>
<dbReference type="PROSITE" id="PS51353">
    <property type="entry name" value="ARSC"/>
    <property type="match status" value="1"/>
</dbReference>
<name>A0A926JN83_9FLAO</name>
<organism evidence="3 4">
    <name type="scientific">Sinomicrobium weinanense</name>
    <dbReference type="NCBI Taxonomy" id="2842200"/>
    <lineage>
        <taxon>Bacteria</taxon>
        <taxon>Pseudomonadati</taxon>
        <taxon>Bacteroidota</taxon>
        <taxon>Flavobacteriia</taxon>
        <taxon>Flavobacteriales</taxon>
        <taxon>Flavobacteriaceae</taxon>
        <taxon>Sinomicrobium</taxon>
    </lineage>
</organism>
<reference evidence="3 4" key="1">
    <citation type="submission" date="2020-09" db="EMBL/GenBank/DDBJ databases">
        <title>Sinomicrobium weinanense sp. nov., a halophilic bacteria isolated from saline-alkali soil.</title>
        <authorList>
            <person name="Wu P."/>
            <person name="Ren H."/>
            <person name="Mei Y."/>
            <person name="Liang Y."/>
            <person name="Chen Z."/>
        </authorList>
    </citation>
    <scope>NUCLEOTIDE SEQUENCE [LARGE SCALE GENOMIC DNA]</scope>
    <source>
        <strain evidence="3 4">FJxs</strain>
    </source>
</reference>
<dbReference type="InterPro" id="IPR006660">
    <property type="entry name" value="Arsenate_reductase-like"/>
</dbReference>
<sequence length="118" mass="13307">MNKVYHLSTCDTCKRIIKQLQLPGTFVLQDIKSEPITVKQLGEMKALSGSYESLFSRRAKLYKERNLASENLTEDDYKQLILEHYTFLKRPVILVNGEVFAGNSKKTVEAAAKAVAAL</sequence>
<keyword evidence="4" id="KW-1185">Reference proteome</keyword>
<dbReference type="RefSeq" id="WP_187963547.1">
    <property type="nucleotide sequence ID" value="NZ_JACVDC010000001.1"/>
</dbReference>
<evidence type="ECO:0008006" key="5">
    <source>
        <dbReference type="Google" id="ProtNLM"/>
    </source>
</evidence>
<dbReference type="SUPFAM" id="SSF52833">
    <property type="entry name" value="Thioredoxin-like"/>
    <property type="match status" value="1"/>
</dbReference>
<comment type="caution">
    <text evidence="3">The sequence shown here is derived from an EMBL/GenBank/DDBJ whole genome shotgun (WGS) entry which is preliminary data.</text>
</comment>
<dbReference type="Proteomes" id="UP000653730">
    <property type="component" value="Unassembled WGS sequence"/>
</dbReference>
<dbReference type="PANTHER" id="PTHR30041:SF8">
    <property type="entry name" value="PROTEIN YFFB"/>
    <property type="match status" value="1"/>
</dbReference>
<gene>
    <name evidence="3" type="ORF">IBL28_00305</name>
</gene>
<evidence type="ECO:0000313" key="3">
    <source>
        <dbReference type="EMBL" id="MBC9794390.1"/>
    </source>
</evidence>
<dbReference type="Gene3D" id="3.40.30.10">
    <property type="entry name" value="Glutaredoxin"/>
    <property type="match status" value="1"/>
</dbReference>
<evidence type="ECO:0000313" key="4">
    <source>
        <dbReference type="Proteomes" id="UP000653730"/>
    </source>
</evidence>
<dbReference type="Pfam" id="PF03960">
    <property type="entry name" value="ArsC"/>
    <property type="match status" value="1"/>
</dbReference>
<accession>A0A926JN83</accession>
<proteinExistence type="inferred from homology"/>
<protein>
    <recommendedName>
        <fullName evidence="5">Arsenate reductase</fullName>
    </recommendedName>
</protein>
<dbReference type="EMBL" id="JACVDC010000001">
    <property type="protein sequence ID" value="MBC9794390.1"/>
    <property type="molecule type" value="Genomic_DNA"/>
</dbReference>
<evidence type="ECO:0000256" key="1">
    <source>
        <dbReference type="ARBA" id="ARBA00007198"/>
    </source>
</evidence>
<dbReference type="PANTHER" id="PTHR30041">
    <property type="entry name" value="ARSENATE REDUCTASE"/>
    <property type="match status" value="1"/>
</dbReference>
<evidence type="ECO:0000256" key="2">
    <source>
        <dbReference type="PROSITE-ProRule" id="PRU01282"/>
    </source>
</evidence>
<comment type="similarity">
    <text evidence="1 2">Belongs to the ArsC family.</text>
</comment>
<dbReference type="AlphaFoldDB" id="A0A926JN83"/>